<comment type="cofactor">
    <cofactor evidence="1">
        <name>Mn(2+)</name>
        <dbReference type="ChEBI" id="CHEBI:29035"/>
    </cofactor>
</comment>
<dbReference type="InterPro" id="IPR029044">
    <property type="entry name" value="Nucleotide-diphossugar_trans"/>
</dbReference>
<protein>
    <recommendedName>
        <fullName evidence="9">Globoside alpha-1,3-N-acetylgalactosaminyltransferase 1-like</fullName>
    </recommendedName>
</protein>
<feature type="compositionally biased region" description="Basic and acidic residues" evidence="6">
    <location>
        <begin position="79"/>
        <end position="101"/>
    </location>
</feature>
<feature type="region of interest" description="Disordered" evidence="6">
    <location>
        <begin position="70"/>
        <end position="107"/>
    </location>
</feature>
<evidence type="ECO:0000256" key="1">
    <source>
        <dbReference type="ARBA" id="ARBA00001936"/>
    </source>
</evidence>
<dbReference type="Proteomes" id="UP001558613">
    <property type="component" value="Unassembled WGS sequence"/>
</dbReference>
<dbReference type="InterPro" id="IPR005076">
    <property type="entry name" value="Glyco_trans_6"/>
</dbReference>
<evidence type="ECO:0000256" key="4">
    <source>
        <dbReference type="ARBA" id="ARBA00022676"/>
    </source>
</evidence>
<name>A0ABR3NB33_9TELE</name>
<evidence type="ECO:0000256" key="6">
    <source>
        <dbReference type="SAM" id="MobiDB-lite"/>
    </source>
</evidence>
<evidence type="ECO:0000256" key="2">
    <source>
        <dbReference type="ARBA" id="ARBA00004606"/>
    </source>
</evidence>
<sequence>MDAVVSRSFPMLSGLAIASLSGEGGREGSLSRYSWFAFLSITLDGGVADRLWTRDVTDYVVPYGSNTWRKTGSVKKKNNSQEHKNDKYKAKDKSDRKDKPVRAVNDNSDSDEFVYSINPEGKETIRVNGQKMKMVIDTGRTFIGQDLLIFLGCTSTSVKYKGNRLCLNQTKEHQENLNLQSPQGLSYNQPSVVGSDGKVIAVTPWLAPIVWEGTFDPTLIDSIYKQQNITIATTVFALGKYTQFLKEFLESAEQNYFVGFRVHYYLFTDHPEQVPEVKLGEERQLTVLNVPTSNRWQEITLSRMERLQKLIESQLINEADYVFSLDVDTKFYGRWGVESLGRLIGVIHPGYYQTPREQFPYERRPESQAFIPQAEGDYYYGGAVIGGLVKDVHKVAKTCREQLDIDAAKSIEAAWQEESHLNKYFLYNKPSKVLSPEYLWQDFKPHTNEVKIIRFSQVIKNYAAVRPNP</sequence>
<comment type="subcellular location">
    <subcellularLocation>
        <location evidence="2">Membrane</location>
        <topology evidence="2">Single-pass type II membrane protein</topology>
    </subcellularLocation>
</comment>
<evidence type="ECO:0000313" key="8">
    <source>
        <dbReference type="Proteomes" id="UP001558613"/>
    </source>
</evidence>
<comment type="similarity">
    <text evidence="3">Belongs to the glycosyltransferase 6 family.</text>
</comment>
<reference evidence="7 8" key="1">
    <citation type="submission" date="2023-09" db="EMBL/GenBank/DDBJ databases">
        <authorList>
            <person name="Wang M."/>
        </authorList>
    </citation>
    <scope>NUCLEOTIDE SEQUENCE [LARGE SCALE GENOMIC DNA]</scope>
    <source>
        <strain evidence="7">GT-2023</strain>
        <tissue evidence="7">Liver</tissue>
    </source>
</reference>
<dbReference type="Pfam" id="PF03414">
    <property type="entry name" value="Glyco_transf_6"/>
    <property type="match status" value="1"/>
</dbReference>
<proteinExistence type="inferred from homology"/>
<evidence type="ECO:0000256" key="3">
    <source>
        <dbReference type="ARBA" id="ARBA00010413"/>
    </source>
</evidence>
<keyword evidence="8" id="KW-1185">Reference proteome</keyword>
<evidence type="ECO:0000313" key="7">
    <source>
        <dbReference type="EMBL" id="KAL1274036.1"/>
    </source>
</evidence>
<dbReference type="Gene3D" id="3.90.550.10">
    <property type="entry name" value="Spore Coat Polysaccharide Biosynthesis Protein SpsA, Chain A"/>
    <property type="match status" value="1"/>
</dbReference>
<organism evidence="7 8">
    <name type="scientific">Cirrhinus molitorella</name>
    <name type="common">mud carp</name>
    <dbReference type="NCBI Taxonomy" id="172907"/>
    <lineage>
        <taxon>Eukaryota</taxon>
        <taxon>Metazoa</taxon>
        <taxon>Chordata</taxon>
        <taxon>Craniata</taxon>
        <taxon>Vertebrata</taxon>
        <taxon>Euteleostomi</taxon>
        <taxon>Actinopterygii</taxon>
        <taxon>Neopterygii</taxon>
        <taxon>Teleostei</taxon>
        <taxon>Ostariophysi</taxon>
        <taxon>Cypriniformes</taxon>
        <taxon>Cyprinidae</taxon>
        <taxon>Labeoninae</taxon>
        <taxon>Labeonini</taxon>
        <taxon>Cirrhinus</taxon>
    </lineage>
</organism>
<evidence type="ECO:0008006" key="9">
    <source>
        <dbReference type="Google" id="ProtNLM"/>
    </source>
</evidence>
<dbReference type="PANTHER" id="PTHR10462">
    <property type="entry name" value="GLYCOSYLTRANSFERASE-RELATED"/>
    <property type="match status" value="1"/>
</dbReference>
<comment type="caution">
    <text evidence="7">The sequence shown here is derived from an EMBL/GenBank/DDBJ whole genome shotgun (WGS) entry which is preliminary data.</text>
</comment>
<evidence type="ECO:0000256" key="5">
    <source>
        <dbReference type="ARBA" id="ARBA00022679"/>
    </source>
</evidence>
<accession>A0ABR3NB33</accession>
<dbReference type="PANTHER" id="PTHR10462:SF49">
    <property type="entry name" value="GLOBOSIDE ALPHA-1,3-N-ACETYLGALACTOSAMINYLTRANSFERASE 1"/>
    <property type="match status" value="1"/>
</dbReference>
<keyword evidence="5" id="KW-0808">Transferase</keyword>
<keyword evidence="4" id="KW-0328">Glycosyltransferase</keyword>
<dbReference type="EMBL" id="JAYMGO010000005">
    <property type="protein sequence ID" value="KAL1274036.1"/>
    <property type="molecule type" value="Genomic_DNA"/>
</dbReference>
<dbReference type="SUPFAM" id="SSF53448">
    <property type="entry name" value="Nucleotide-diphospho-sugar transferases"/>
    <property type="match status" value="1"/>
</dbReference>
<gene>
    <name evidence="7" type="ORF">QQF64_026850</name>
</gene>